<dbReference type="InterPro" id="IPR001584">
    <property type="entry name" value="Integrase_cat-core"/>
</dbReference>
<protein>
    <submittedName>
        <fullName evidence="3">Retrovirus-related Pol polyprotein from transposon TNT 1-94</fullName>
    </submittedName>
</protein>
<dbReference type="Pfam" id="PF14223">
    <property type="entry name" value="Retrotran_gag_2"/>
    <property type="match status" value="1"/>
</dbReference>
<dbReference type="Proteomes" id="UP000634136">
    <property type="component" value="Unassembled WGS sequence"/>
</dbReference>
<dbReference type="Pfam" id="PF13976">
    <property type="entry name" value="gag_pre-integrs"/>
    <property type="match status" value="1"/>
</dbReference>
<evidence type="ECO:0000256" key="1">
    <source>
        <dbReference type="SAM" id="MobiDB-lite"/>
    </source>
</evidence>
<dbReference type="InterPro" id="IPR025724">
    <property type="entry name" value="GAG-pre-integrase_dom"/>
</dbReference>
<dbReference type="AlphaFoldDB" id="A0A835CHB5"/>
<dbReference type="InterPro" id="IPR036397">
    <property type="entry name" value="RNaseH_sf"/>
</dbReference>
<evidence type="ECO:0000259" key="2">
    <source>
        <dbReference type="PROSITE" id="PS50994"/>
    </source>
</evidence>
<dbReference type="Pfam" id="PF00665">
    <property type="entry name" value="rve"/>
    <property type="match status" value="1"/>
</dbReference>
<dbReference type="PANTHER" id="PTHR42648:SF28">
    <property type="entry name" value="TRANSPOSON-ENCODED PROTEIN WITH RIBONUCLEASE H-LIKE AND RETROVIRUS ZINC FINGER-LIKE DOMAINS"/>
    <property type="match status" value="1"/>
</dbReference>
<name>A0A835CHB5_9FABA</name>
<dbReference type="InterPro" id="IPR012337">
    <property type="entry name" value="RNaseH-like_sf"/>
</dbReference>
<reference evidence="3" key="1">
    <citation type="submission" date="2020-09" db="EMBL/GenBank/DDBJ databases">
        <title>Genome-Enabled Discovery of Anthraquinone Biosynthesis in Senna tora.</title>
        <authorList>
            <person name="Kang S.-H."/>
            <person name="Pandey R.P."/>
            <person name="Lee C.-M."/>
            <person name="Sim J.-S."/>
            <person name="Jeong J.-T."/>
            <person name="Choi B.-S."/>
            <person name="Jung M."/>
            <person name="Ginzburg D."/>
            <person name="Zhao K."/>
            <person name="Won S.Y."/>
            <person name="Oh T.-J."/>
            <person name="Yu Y."/>
            <person name="Kim N.-H."/>
            <person name="Lee O.R."/>
            <person name="Lee T.-H."/>
            <person name="Bashyal P."/>
            <person name="Kim T.-S."/>
            <person name="Lee W.-H."/>
            <person name="Kawkins C."/>
            <person name="Kim C.-K."/>
            <person name="Kim J.S."/>
            <person name="Ahn B.O."/>
            <person name="Rhee S.Y."/>
            <person name="Sohng J.K."/>
        </authorList>
    </citation>
    <scope>NUCLEOTIDE SEQUENCE</scope>
    <source>
        <tissue evidence="3">Leaf</tissue>
    </source>
</reference>
<accession>A0A835CHB5</accession>
<dbReference type="OrthoDB" id="780386at2759"/>
<dbReference type="Gene3D" id="3.30.420.10">
    <property type="entry name" value="Ribonuclease H-like superfamily/Ribonuclease H"/>
    <property type="match status" value="1"/>
</dbReference>
<dbReference type="PROSITE" id="PS50994">
    <property type="entry name" value="INTEGRASE"/>
    <property type="match status" value="1"/>
</dbReference>
<dbReference type="GO" id="GO:0015074">
    <property type="term" value="P:DNA integration"/>
    <property type="evidence" value="ECO:0007669"/>
    <property type="project" value="InterPro"/>
</dbReference>
<dbReference type="EMBL" id="JAAIUW010000003">
    <property type="protein sequence ID" value="KAF7838997.1"/>
    <property type="molecule type" value="Genomic_DNA"/>
</dbReference>
<proteinExistence type="predicted"/>
<evidence type="ECO:0000313" key="4">
    <source>
        <dbReference type="Proteomes" id="UP000634136"/>
    </source>
</evidence>
<gene>
    <name evidence="3" type="ORF">G2W53_007479</name>
</gene>
<sequence length="502" mass="56670">MSKLSTMKLTSIKGVREHIMRMRDVAAQLKTLEVELPDSFLVYSILNSLPPQYGLFKISYNTHKQKWSINEVLTMCVQEEGRLLAEMGESAHLANQGKDKNQAKKKGKGKTPIQGGIKKESKCFFYKKKGHIKKDCMKFKAWLDKKGNSISFFIYESNMVDVSSNTWWIDSGATIHISNTLQGFLNQRTPTSSEQYIYSGNKMGSLVEAIGTCNSIARQYIYDTMHASSSIGIKRCATNENSSMLWHRRLGHISLERVKRLVKEGVLNALDFTDFNTFIDCIKGKQTNKTKKGAKRSSSLLEIIHTDICSPDMDSSNQKYFITFIDDYSRYTFLYLLNNKNEALDAFKVFKAEVEKQCDKQIKIVRSDRGGEYYGRYTEDGQAPGPFGSGSDQTWNLDSENDHIETQTLTSSDRLVIINSPQLKTGIEEPIIEEPQSIDHDLVDPVVQQPQEPVIQPDEDDPDSTLRRSTRVPNVGNGPNGEGHGRPSNSSNPNENEDGEQN</sequence>
<dbReference type="InterPro" id="IPR039537">
    <property type="entry name" value="Retrotran_Ty1/copia-like"/>
</dbReference>
<dbReference type="SUPFAM" id="SSF53098">
    <property type="entry name" value="Ribonuclease H-like"/>
    <property type="match status" value="1"/>
</dbReference>
<evidence type="ECO:0000313" key="3">
    <source>
        <dbReference type="EMBL" id="KAF7838997.1"/>
    </source>
</evidence>
<organism evidence="3 4">
    <name type="scientific">Senna tora</name>
    <dbReference type="NCBI Taxonomy" id="362788"/>
    <lineage>
        <taxon>Eukaryota</taxon>
        <taxon>Viridiplantae</taxon>
        <taxon>Streptophyta</taxon>
        <taxon>Embryophyta</taxon>
        <taxon>Tracheophyta</taxon>
        <taxon>Spermatophyta</taxon>
        <taxon>Magnoliopsida</taxon>
        <taxon>eudicotyledons</taxon>
        <taxon>Gunneridae</taxon>
        <taxon>Pentapetalae</taxon>
        <taxon>rosids</taxon>
        <taxon>fabids</taxon>
        <taxon>Fabales</taxon>
        <taxon>Fabaceae</taxon>
        <taxon>Caesalpinioideae</taxon>
        <taxon>Cassia clade</taxon>
        <taxon>Senna</taxon>
    </lineage>
</organism>
<keyword evidence="4" id="KW-1185">Reference proteome</keyword>
<feature type="region of interest" description="Disordered" evidence="1">
    <location>
        <begin position="377"/>
        <end position="398"/>
    </location>
</feature>
<feature type="region of interest" description="Disordered" evidence="1">
    <location>
        <begin position="94"/>
        <end position="114"/>
    </location>
</feature>
<feature type="domain" description="Integrase catalytic" evidence="2">
    <location>
        <begin position="296"/>
        <end position="373"/>
    </location>
</feature>
<comment type="caution">
    <text evidence="3">The sequence shown here is derived from an EMBL/GenBank/DDBJ whole genome shotgun (WGS) entry which is preliminary data.</text>
</comment>
<dbReference type="PANTHER" id="PTHR42648">
    <property type="entry name" value="TRANSPOSASE, PUTATIVE-RELATED"/>
    <property type="match status" value="1"/>
</dbReference>
<feature type="region of interest" description="Disordered" evidence="1">
    <location>
        <begin position="451"/>
        <end position="502"/>
    </location>
</feature>
<dbReference type="GO" id="GO:0003676">
    <property type="term" value="F:nucleic acid binding"/>
    <property type="evidence" value="ECO:0007669"/>
    <property type="project" value="InterPro"/>
</dbReference>